<evidence type="ECO:0000256" key="1">
    <source>
        <dbReference type="ARBA" id="ARBA00006019"/>
    </source>
</evidence>
<dbReference type="FunFam" id="1.20.1310.10:FF:000001">
    <property type="entry name" value="Cullin 3"/>
    <property type="match status" value="1"/>
</dbReference>
<dbReference type="FunFam" id="1.20.1310.10:FF:000006">
    <property type="entry name" value="Cullin 3"/>
    <property type="match status" value="1"/>
</dbReference>
<reference evidence="6" key="3">
    <citation type="submission" date="2015-04" db="UniProtKB">
        <authorList>
            <consortium name="EnsemblPlants"/>
        </authorList>
    </citation>
    <scope>IDENTIFICATION</scope>
    <source>
        <strain evidence="6">cv. Jemalong A17</strain>
    </source>
</reference>
<dbReference type="GO" id="GO:0031625">
    <property type="term" value="F:ubiquitin protein ligase binding"/>
    <property type="evidence" value="ECO:0000318"/>
    <property type="project" value="GO_Central"/>
</dbReference>
<organism evidence="5 7">
    <name type="scientific">Medicago truncatula</name>
    <name type="common">Barrel medic</name>
    <name type="synonym">Medicago tribuloides</name>
    <dbReference type="NCBI Taxonomy" id="3880"/>
    <lineage>
        <taxon>Eukaryota</taxon>
        <taxon>Viridiplantae</taxon>
        <taxon>Streptophyta</taxon>
        <taxon>Embryophyta</taxon>
        <taxon>Tracheophyta</taxon>
        <taxon>Spermatophyta</taxon>
        <taxon>Magnoliopsida</taxon>
        <taxon>eudicotyledons</taxon>
        <taxon>Gunneridae</taxon>
        <taxon>Pentapetalae</taxon>
        <taxon>rosids</taxon>
        <taxon>fabids</taxon>
        <taxon>Fabales</taxon>
        <taxon>Fabaceae</taxon>
        <taxon>Papilionoideae</taxon>
        <taxon>50 kb inversion clade</taxon>
        <taxon>NPAAA clade</taxon>
        <taxon>Hologalegina</taxon>
        <taxon>IRL clade</taxon>
        <taxon>Trifolieae</taxon>
        <taxon>Medicago</taxon>
    </lineage>
</organism>
<evidence type="ECO:0000256" key="3">
    <source>
        <dbReference type="ARBA" id="ARBA00022843"/>
    </source>
</evidence>
<dbReference type="AlphaFoldDB" id="G7KDW7"/>
<evidence type="ECO:0000313" key="5">
    <source>
        <dbReference type="EMBL" id="AES96695.1"/>
    </source>
</evidence>
<dbReference type="STRING" id="3880.G7KDW7"/>
<keyword evidence="2" id="KW-1017">Isopeptide bond</keyword>
<accession>G7KDW7</accession>
<dbReference type="Proteomes" id="UP000002051">
    <property type="component" value="Chromosome 5"/>
</dbReference>
<dbReference type="OMA" id="MEAHFRL"/>
<dbReference type="PaxDb" id="3880-AES96695"/>
<protein>
    <submittedName>
        <fullName evidence="5">Cullin-3A-like protein</fullName>
    </submittedName>
</protein>
<dbReference type="Gene3D" id="1.20.1310.10">
    <property type="entry name" value="Cullin Repeats"/>
    <property type="match status" value="3"/>
</dbReference>
<proteinExistence type="inferred from homology"/>
<dbReference type="Pfam" id="PF00888">
    <property type="entry name" value="Cullin"/>
    <property type="match status" value="1"/>
</dbReference>
<dbReference type="eggNOG" id="KOG2166">
    <property type="taxonomic scope" value="Eukaryota"/>
</dbReference>
<dbReference type="PANTHER" id="PTHR11932">
    <property type="entry name" value="CULLIN"/>
    <property type="match status" value="1"/>
</dbReference>
<evidence type="ECO:0000259" key="4">
    <source>
        <dbReference type="Pfam" id="PF00888"/>
    </source>
</evidence>
<dbReference type="GO" id="GO:0031461">
    <property type="term" value="C:cullin-RING ubiquitin ligase complex"/>
    <property type="evidence" value="ECO:0000318"/>
    <property type="project" value="GO_Central"/>
</dbReference>
<dbReference type="EnsemblPlants" id="AES96695">
    <property type="protein sequence ID" value="AES96695"/>
    <property type="gene ID" value="MTR_5g040180"/>
</dbReference>
<name>G7KDW7_MEDTR</name>
<dbReference type="GO" id="GO:0006511">
    <property type="term" value="P:ubiquitin-dependent protein catabolic process"/>
    <property type="evidence" value="ECO:0007669"/>
    <property type="project" value="InterPro"/>
</dbReference>
<dbReference type="GO" id="GO:0016567">
    <property type="term" value="P:protein ubiquitination"/>
    <property type="evidence" value="ECO:0000318"/>
    <property type="project" value="GO_Central"/>
</dbReference>
<evidence type="ECO:0000256" key="2">
    <source>
        <dbReference type="ARBA" id="ARBA00022499"/>
    </source>
</evidence>
<sequence length="370" mass="43893">MNFQVASDPEYFDKNWNILQLAICEIFKCYHNARHLSFAELHRHAYYMVLYNFGEKLYSGLVATMTSHLREIARSLEATQGISFLEEFNTKWNDYNKSLAFLRDILRYMERTYIPSTKKTPVYELGLNLWREIVIYSNQIRTQLSNTLLEFVFKECAGEDVNRELIRNVTKMLIDLGPSVYEQEFETPFLQVLAESYKAESEKYIECCDCGDYLKKVERCLNEETDRIHYLDPKTEKKIINAIEKEMIENPMLRLINMENSGFVNMLCGNKYEDLERMYNLFRRVPDGLSKIQEAMISHIRVSVDKLVTDPKRLEDPVEFLQRLLDDKDKYDKIINMAFSNDKFFRNAFNSLFEFFTNLKLEKSLKLEAF</sequence>
<dbReference type="InterPro" id="IPR045093">
    <property type="entry name" value="Cullin"/>
</dbReference>
<comment type="similarity">
    <text evidence="1">Belongs to the cullin family.</text>
</comment>
<feature type="domain" description="Cullin N-terminal" evidence="4">
    <location>
        <begin position="16"/>
        <end position="360"/>
    </location>
</feature>
<gene>
    <name evidence="6" type="primary">11417557</name>
    <name evidence="5" type="ordered locus">MTR_5g040180</name>
</gene>
<dbReference type="InterPro" id="IPR016159">
    <property type="entry name" value="Cullin_repeat-like_dom_sf"/>
</dbReference>
<dbReference type="OrthoDB" id="27073at2759"/>
<evidence type="ECO:0000313" key="6">
    <source>
        <dbReference type="EnsemblPlants" id="AES96695"/>
    </source>
</evidence>
<dbReference type="InterPro" id="IPR001373">
    <property type="entry name" value="Cullin_N"/>
</dbReference>
<dbReference type="HOGENOM" id="CLU_004747_1_0_1"/>
<evidence type="ECO:0000313" key="7">
    <source>
        <dbReference type="Proteomes" id="UP000002051"/>
    </source>
</evidence>
<keyword evidence="7" id="KW-1185">Reference proteome</keyword>
<reference evidence="5 7" key="1">
    <citation type="journal article" date="2011" name="Nature">
        <title>The Medicago genome provides insight into the evolution of rhizobial symbioses.</title>
        <authorList>
            <person name="Young N.D."/>
            <person name="Debelle F."/>
            <person name="Oldroyd G.E."/>
            <person name="Geurts R."/>
            <person name="Cannon S.B."/>
            <person name="Udvardi M.K."/>
            <person name="Benedito V.A."/>
            <person name="Mayer K.F."/>
            <person name="Gouzy J."/>
            <person name="Schoof H."/>
            <person name="Van de Peer Y."/>
            <person name="Proost S."/>
            <person name="Cook D.R."/>
            <person name="Meyers B.C."/>
            <person name="Spannagl M."/>
            <person name="Cheung F."/>
            <person name="De Mita S."/>
            <person name="Krishnakumar V."/>
            <person name="Gundlach H."/>
            <person name="Zhou S."/>
            <person name="Mudge J."/>
            <person name="Bharti A.K."/>
            <person name="Murray J.D."/>
            <person name="Naoumkina M.A."/>
            <person name="Rosen B."/>
            <person name="Silverstein K.A."/>
            <person name="Tang H."/>
            <person name="Rombauts S."/>
            <person name="Zhao P.X."/>
            <person name="Zhou P."/>
            <person name="Barbe V."/>
            <person name="Bardou P."/>
            <person name="Bechner M."/>
            <person name="Bellec A."/>
            <person name="Berger A."/>
            <person name="Berges H."/>
            <person name="Bidwell S."/>
            <person name="Bisseling T."/>
            <person name="Choisne N."/>
            <person name="Couloux A."/>
            <person name="Denny R."/>
            <person name="Deshpande S."/>
            <person name="Dai X."/>
            <person name="Doyle J.J."/>
            <person name="Dudez A.M."/>
            <person name="Farmer A.D."/>
            <person name="Fouteau S."/>
            <person name="Franken C."/>
            <person name="Gibelin C."/>
            <person name="Gish J."/>
            <person name="Goldstein S."/>
            <person name="Gonzalez A.J."/>
            <person name="Green P.J."/>
            <person name="Hallab A."/>
            <person name="Hartog M."/>
            <person name="Hua A."/>
            <person name="Humphray S.J."/>
            <person name="Jeong D.H."/>
            <person name="Jing Y."/>
            <person name="Jocker A."/>
            <person name="Kenton S.M."/>
            <person name="Kim D.J."/>
            <person name="Klee K."/>
            <person name="Lai H."/>
            <person name="Lang C."/>
            <person name="Lin S."/>
            <person name="Macmil S.L."/>
            <person name="Magdelenat G."/>
            <person name="Matthews L."/>
            <person name="McCorrison J."/>
            <person name="Monaghan E.L."/>
            <person name="Mun J.H."/>
            <person name="Najar F.Z."/>
            <person name="Nicholson C."/>
            <person name="Noirot C."/>
            <person name="O'Bleness M."/>
            <person name="Paule C.R."/>
            <person name="Poulain J."/>
            <person name="Prion F."/>
            <person name="Qin B."/>
            <person name="Qu C."/>
            <person name="Retzel E.F."/>
            <person name="Riddle C."/>
            <person name="Sallet E."/>
            <person name="Samain S."/>
            <person name="Samson N."/>
            <person name="Sanders I."/>
            <person name="Saurat O."/>
            <person name="Scarpelli C."/>
            <person name="Schiex T."/>
            <person name="Segurens B."/>
            <person name="Severin A.J."/>
            <person name="Sherrier D.J."/>
            <person name="Shi R."/>
            <person name="Sims S."/>
            <person name="Singer S.R."/>
            <person name="Sinharoy S."/>
            <person name="Sterck L."/>
            <person name="Viollet A."/>
            <person name="Wang B.B."/>
            <person name="Wang K."/>
            <person name="Wang M."/>
            <person name="Wang X."/>
            <person name="Warfsmann J."/>
            <person name="Weissenbach J."/>
            <person name="White D.D."/>
            <person name="White J.D."/>
            <person name="Wiley G.B."/>
            <person name="Wincker P."/>
            <person name="Xing Y."/>
            <person name="Yang L."/>
            <person name="Yao Z."/>
            <person name="Ying F."/>
            <person name="Zhai J."/>
            <person name="Zhou L."/>
            <person name="Zuber A."/>
            <person name="Denarie J."/>
            <person name="Dixon R.A."/>
            <person name="May G.D."/>
            <person name="Schwartz D.C."/>
            <person name="Rogers J."/>
            <person name="Quetier F."/>
            <person name="Town C.D."/>
            <person name="Roe B.A."/>
        </authorList>
    </citation>
    <scope>NUCLEOTIDE SEQUENCE [LARGE SCALE GENOMIC DNA]</scope>
    <source>
        <strain evidence="5">A17</strain>
        <strain evidence="6 7">cv. Jemalong A17</strain>
    </source>
</reference>
<reference evidence="5 7" key="2">
    <citation type="journal article" date="2014" name="BMC Genomics">
        <title>An improved genome release (version Mt4.0) for the model legume Medicago truncatula.</title>
        <authorList>
            <person name="Tang H."/>
            <person name="Krishnakumar V."/>
            <person name="Bidwell S."/>
            <person name="Rosen B."/>
            <person name="Chan A."/>
            <person name="Zhou S."/>
            <person name="Gentzbittel L."/>
            <person name="Childs K.L."/>
            <person name="Yandell M."/>
            <person name="Gundlach H."/>
            <person name="Mayer K.F."/>
            <person name="Schwartz D.C."/>
            <person name="Town C.D."/>
        </authorList>
    </citation>
    <scope>GENOME REANNOTATION</scope>
    <source>
        <strain evidence="6 7">cv. Jemalong A17</strain>
    </source>
</reference>
<keyword evidence="3" id="KW-0832">Ubl conjugation</keyword>
<dbReference type="SUPFAM" id="SSF74788">
    <property type="entry name" value="Cullin repeat-like"/>
    <property type="match status" value="1"/>
</dbReference>
<dbReference type="EMBL" id="CM001221">
    <property type="protein sequence ID" value="AES96695.1"/>
    <property type="molecule type" value="Genomic_DNA"/>
</dbReference>